<dbReference type="Proteomes" id="UP000322184">
    <property type="component" value="Unassembled WGS sequence"/>
</dbReference>
<dbReference type="SUPFAM" id="SSF159941">
    <property type="entry name" value="MM3350-like"/>
    <property type="match status" value="1"/>
</dbReference>
<dbReference type="InterPro" id="IPR024047">
    <property type="entry name" value="MM3350-like_sf"/>
</dbReference>
<keyword evidence="4" id="KW-1185">Reference proteome</keyword>
<dbReference type="AlphaFoldDB" id="A0A5B0X0Y7"/>
<dbReference type="PANTHER" id="PTHR41878">
    <property type="entry name" value="LEXA REPRESSOR-RELATED"/>
    <property type="match status" value="1"/>
</dbReference>
<sequence length="202" mass="23969">MNEKFYQLKITLIDSQPAIWRRFVVPASIPLDRLHDTIQIVMGWQDSHLHEFRIGKQRLTEMPEEPSDGKEEGLYRLMDLIKQKGRTFSYIYDFGDNWEHEIILENSNYPENNLPLPIYCLDGARACPLEDTGGVYGYENLIEILNDPSHDEYEETLQWVNELLDLSESGHFNPELFSPDYINAFLALYYRWSRDRYQPLWD</sequence>
<gene>
    <name evidence="3" type="ORF">AM629_02945</name>
    <name evidence="2" type="ORF">F0L16_08080</name>
</gene>
<reference evidence="3 4" key="1">
    <citation type="submission" date="2015-09" db="EMBL/GenBank/DDBJ databases">
        <title>Draft genome sequence and assembly of Photorhabdus sp. VMG, a bacterial symbiont associated with Heterorhabditis zealandica.</title>
        <authorList>
            <person name="Naidoo S."/>
            <person name="Featherston J."/>
            <person name="Mothupi B."/>
            <person name="Gray V.M."/>
        </authorList>
    </citation>
    <scope>NUCLEOTIDE SEQUENCE [LARGE SCALE GENOMIC DNA]</scope>
    <source>
        <strain evidence="3 4">VMG</strain>
    </source>
</reference>
<dbReference type="Gene3D" id="3.10.290.30">
    <property type="entry name" value="MM3350-like"/>
    <property type="match status" value="1"/>
</dbReference>
<dbReference type="EMBL" id="LJCS01000004">
    <property type="protein sequence ID" value="KOY63520.1"/>
    <property type="molecule type" value="Genomic_DNA"/>
</dbReference>
<proteinExistence type="predicted"/>
<comment type="caution">
    <text evidence="2">The sequence shown here is derived from an EMBL/GenBank/DDBJ whole genome shotgun (WGS) entry which is preliminary data.</text>
</comment>
<dbReference type="EMBL" id="VTUW01000011">
    <property type="protein sequence ID" value="KAA1192268.1"/>
    <property type="molecule type" value="Genomic_DNA"/>
</dbReference>
<protein>
    <submittedName>
        <fullName evidence="2">Plasmid pRiA4b ORF-3 family protein</fullName>
    </submittedName>
</protein>
<feature type="domain" description="Plasmid pRiA4b Orf3-like" evidence="1">
    <location>
        <begin position="5"/>
        <end position="179"/>
    </location>
</feature>
<evidence type="ECO:0000313" key="5">
    <source>
        <dbReference type="Proteomes" id="UP000322184"/>
    </source>
</evidence>
<name>A0A5B0X0Y7_9GAMM</name>
<accession>A0A5B0X0Y7</accession>
<evidence type="ECO:0000313" key="2">
    <source>
        <dbReference type="EMBL" id="KAA1192268.1"/>
    </source>
</evidence>
<evidence type="ECO:0000259" key="1">
    <source>
        <dbReference type="Pfam" id="PF07929"/>
    </source>
</evidence>
<evidence type="ECO:0000313" key="4">
    <source>
        <dbReference type="Proteomes" id="UP000037727"/>
    </source>
</evidence>
<dbReference type="STRING" id="880156.AM629_02945"/>
<reference evidence="2 5" key="2">
    <citation type="submission" date="2019-09" db="EMBL/GenBank/DDBJ databases">
        <title>Whole genome sequence of Photorhabdus heterorhabditis strain ETL (Enterobacteriales: Enterobacteriaceae) a bacterial symbiont of Heterorhabditis zealandica strain ETL (Rhabditida: Heterorhabditidae).</title>
        <authorList>
            <person name="Lulamba T.E."/>
            <person name="Serepa-Dlamini M.H."/>
        </authorList>
    </citation>
    <scope>NUCLEOTIDE SEQUENCE [LARGE SCALE GENOMIC DNA]</scope>
    <source>
        <strain evidence="2 5">ETL</strain>
    </source>
</reference>
<organism evidence="2 5">
    <name type="scientific">Photorhabdus heterorhabditis</name>
    <dbReference type="NCBI Taxonomy" id="880156"/>
    <lineage>
        <taxon>Bacteria</taxon>
        <taxon>Pseudomonadati</taxon>
        <taxon>Pseudomonadota</taxon>
        <taxon>Gammaproteobacteria</taxon>
        <taxon>Enterobacterales</taxon>
        <taxon>Morganellaceae</taxon>
        <taxon>Photorhabdus</taxon>
    </lineage>
</organism>
<dbReference type="RefSeq" id="WP_054475990.1">
    <property type="nucleotide sequence ID" value="NZ_CAWMRL010000004.1"/>
</dbReference>
<dbReference type="PANTHER" id="PTHR41878:SF1">
    <property type="entry name" value="TNPR PROTEIN"/>
    <property type="match status" value="1"/>
</dbReference>
<dbReference type="OrthoDB" id="9816539at2"/>
<dbReference type="InterPro" id="IPR012912">
    <property type="entry name" value="Plasmid_pRiA4b_Orf3-like"/>
</dbReference>
<dbReference type="Pfam" id="PF07929">
    <property type="entry name" value="PRiA4_ORF3"/>
    <property type="match status" value="1"/>
</dbReference>
<evidence type="ECO:0000313" key="3">
    <source>
        <dbReference type="EMBL" id="KOY63520.1"/>
    </source>
</evidence>
<dbReference type="Proteomes" id="UP000037727">
    <property type="component" value="Unassembled WGS sequence"/>
</dbReference>